<keyword evidence="8" id="KW-0697">Rotamase</keyword>
<evidence type="ECO:0000256" key="3">
    <source>
        <dbReference type="ARBA" id="ARBA00022519"/>
    </source>
</evidence>
<dbReference type="GO" id="GO:0003755">
    <property type="term" value="F:peptidyl-prolyl cis-trans isomerase activity"/>
    <property type="evidence" value="ECO:0007669"/>
    <property type="project" value="UniProtKB-KW"/>
</dbReference>
<evidence type="ECO:0000256" key="7">
    <source>
        <dbReference type="ARBA" id="ARBA00042775"/>
    </source>
</evidence>
<dbReference type="InterPro" id="IPR046357">
    <property type="entry name" value="PPIase_dom_sf"/>
</dbReference>
<evidence type="ECO:0000313" key="11">
    <source>
        <dbReference type="EnsemblMetazoa" id="CapteP204877"/>
    </source>
</evidence>
<dbReference type="Gene3D" id="3.10.50.40">
    <property type="match status" value="1"/>
</dbReference>
<dbReference type="SUPFAM" id="SSF54534">
    <property type="entry name" value="FKBP-like"/>
    <property type="match status" value="1"/>
</dbReference>
<dbReference type="Proteomes" id="UP000014760">
    <property type="component" value="Unassembled WGS sequence"/>
</dbReference>
<dbReference type="InterPro" id="IPR000297">
    <property type="entry name" value="PPIase_PpiC"/>
</dbReference>
<evidence type="ECO:0000313" key="12">
    <source>
        <dbReference type="Proteomes" id="UP000014760"/>
    </source>
</evidence>
<evidence type="ECO:0000256" key="2">
    <source>
        <dbReference type="ARBA" id="ARBA00022475"/>
    </source>
</evidence>
<reference evidence="11" key="3">
    <citation type="submission" date="2015-06" db="UniProtKB">
        <authorList>
            <consortium name="EnsemblMetazoa"/>
        </authorList>
    </citation>
    <scope>IDENTIFICATION</scope>
</reference>
<name>R7U4P7_CAPTE</name>
<evidence type="ECO:0000256" key="6">
    <source>
        <dbReference type="ARBA" id="ARBA00040743"/>
    </source>
</evidence>
<keyword evidence="12" id="KW-1185">Reference proteome</keyword>
<dbReference type="HOGENOM" id="CLU_877840_0_0_1"/>
<accession>R7U4P7</accession>
<dbReference type="InterPro" id="IPR052029">
    <property type="entry name" value="PpiD_chaperone"/>
</dbReference>
<dbReference type="EnsemblMetazoa" id="CapteT204877">
    <property type="protein sequence ID" value="CapteP204877"/>
    <property type="gene ID" value="CapteG204877"/>
</dbReference>
<feature type="domain" description="PpiC" evidence="9">
    <location>
        <begin position="1"/>
        <end position="50"/>
    </location>
</feature>
<reference evidence="10 12" key="2">
    <citation type="journal article" date="2013" name="Nature">
        <title>Insights into bilaterian evolution from three spiralian genomes.</title>
        <authorList>
            <person name="Simakov O."/>
            <person name="Marletaz F."/>
            <person name="Cho S.J."/>
            <person name="Edsinger-Gonzales E."/>
            <person name="Havlak P."/>
            <person name="Hellsten U."/>
            <person name="Kuo D.H."/>
            <person name="Larsson T."/>
            <person name="Lv J."/>
            <person name="Arendt D."/>
            <person name="Savage R."/>
            <person name="Osoegawa K."/>
            <person name="de Jong P."/>
            <person name="Grimwood J."/>
            <person name="Chapman J.A."/>
            <person name="Shapiro H."/>
            <person name="Aerts A."/>
            <person name="Otillar R.P."/>
            <person name="Terry A.Y."/>
            <person name="Boore J.L."/>
            <person name="Grigoriev I.V."/>
            <person name="Lindberg D.R."/>
            <person name="Seaver E.C."/>
            <person name="Weisblat D.A."/>
            <person name="Putnam N.H."/>
            <person name="Rokhsar D.S."/>
        </authorList>
    </citation>
    <scope>NUCLEOTIDE SEQUENCE</scope>
    <source>
        <strain evidence="10 12">I ESC-2004</strain>
    </source>
</reference>
<evidence type="ECO:0000256" key="1">
    <source>
        <dbReference type="ARBA" id="ARBA00004382"/>
    </source>
</evidence>
<keyword evidence="5" id="KW-0143">Chaperone</keyword>
<dbReference type="AlphaFoldDB" id="R7U4P7"/>
<evidence type="ECO:0000256" key="5">
    <source>
        <dbReference type="ARBA" id="ARBA00023186"/>
    </source>
</evidence>
<evidence type="ECO:0000256" key="8">
    <source>
        <dbReference type="PROSITE-ProRule" id="PRU00278"/>
    </source>
</evidence>
<dbReference type="Pfam" id="PF00639">
    <property type="entry name" value="Rotamase"/>
    <property type="match status" value="1"/>
</dbReference>
<dbReference type="PROSITE" id="PS50198">
    <property type="entry name" value="PPIC_PPIASE_2"/>
    <property type="match status" value="1"/>
</dbReference>
<dbReference type="STRING" id="283909.R7U4P7"/>
<evidence type="ECO:0000313" key="10">
    <source>
        <dbReference type="EMBL" id="ELU01340.1"/>
    </source>
</evidence>
<dbReference type="EMBL" id="KB305121">
    <property type="protein sequence ID" value="ELU01340.1"/>
    <property type="molecule type" value="Genomic_DNA"/>
</dbReference>
<evidence type="ECO:0000259" key="9">
    <source>
        <dbReference type="PROSITE" id="PS50198"/>
    </source>
</evidence>
<dbReference type="PANTHER" id="PTHR47529:SF1">
    <property type="entry name" value="PERIPLASMIC CHAPERONE PPID"/>
    <property type="match status" value="1"/>
</dbReference>
<keyword evidence="4" id="KW-0472">Membrane</keyword>
<keyword evidence="2" id="KW-1003">Cell membrane</keyword>
<keyword evidence="3" id="KW-0997">Cell inner membrane</keyword>
<reference evidence="12" key="1">
    <citation type="submission" date="2012-12" db="EMBL/GenBank/DDBJ databases">
        <authorList>
            <person name="Hellsten U."/>
            <person name="Grimwood J."/>
            <person name="Chapman J.A."/>
            <person name="Shapiro H."/>
            <person name="Aerts A."/>
            <person name="Otillar R.P."/>
            <person name="Terry A.Y."/>
            <person name="Boore J.L."/>
            <person name="Simakov O."/>
            <person name="Marletaz F."/>
            <person name="Cho S.-J."/>
            <person name="Edsinger-Gonzales E."/>
            <person name="Havlak P."/>
            <person name="Kuo D.-H."/>
            <person name="Larsson T."/>
            <person name="Lv J."/>
            <person name="Arendt D."/>
            <person name="Savage R."/>
            <person name="Osoegawa K."/>
            <person name="de Jong P."/>
            <person name="Lindberg D.R."/>
            <person name="Seaver E.C."/>
            <person name="Weisblat D.A."/>
            <person name="Putnam N.H."/>
            <person name="Grigoriev I.V."/>
            <person name="Rokhsar D.S."/>
        </authorList>
    </citation>
    <scope>NUCLEOTIDE SEQUENCE</scope>
    <source>
        <strain evidence="12">I ESC-2004</strain>
    </source>
</reference>
<dbReference type="PANTHER" id="PTHR47529">
    <property type="entry name" value="PEPTIDYL-PROLYL CIS-TRANS ISOMERASE D"/>
    <property type="match status" value="1"/>
</dbReference>
<comment type="subcellular location">
    <subcellularLocation>
        <location evidence="1">Cell inner membrane</location>
        <topology evidence="1">Single-pass type II membrane protein</topology>
        <orientation evidence="1">Periplasmic side</orientation>
    </subcellularLocation>
</comment>
<proteinExistence type="predicted"/>
<dbReference type="OrthoDB" id="2530521at2759"/>
<organism evidence="10">
    <name type="scientific">Capitella teleta</name>
    <name type="common">Polychaete worm</name>
    <dbReference type="NCBI Taxonomy" id="283909"/>
    <lineage>
        <taxon>Eukaryota</taxon>
        <taxon>Metazoa</taxon>
        <taxon>Spiralia</taxon>
        <taxon>Lophotrochozoa</taxon>
        <taxon>Annelida</taxon>
        <taxon>Polychaeta</taxon>
        <taxon>Sedentaria</taxon>
        <taxon>Scolecida</taxon>
        <taxon>Capitellidae</taxon>
        <taxon>Capitella</taxon>
    </lineage>
</organism>
<sequence>MTAENGGDLGAVEPGFFGDEFDNTVAGLGIGEVSEPIETDFGVQILKVTSRNEADVPSLNEMSADIEAALKQNEVDSLFLEQTRQLADISFEASDLVQPAEQLGLNIMTSEPFGRNGADSGIATDARVSVAAFSDDVLNLGANSELIEITPEQAVVLRVKEHKKPELIPLADVKDAITETLKDAGAVEQLAASSKQLIAKLQSGSSLKVLADEQKLEVVESLKTNRNKADAPVQLLQKAFKMPHPGKNVSYDTAILPNGDYAIVALSAIYPGEASANPEQLKGLGQFIATSNGRVMFDEYLASLKERGKVNILLNNE</sequence>
<keyword evidence="8" id="KW-0413">Isomerase</keyword>
<gene>
    <name evidence="10" type="ORF">CAPTEDRAFT_204877</name>
</gene>
<evidence type="ECO:0000256" key="4">
    <source>
        <dbReference type="ARBA" id="ARBA00023136"/>
    </source>
</evidence>
<dbReference type="GO" id="GO:0005886">
    <property type="term" value="C:plasma membrane"/>
    <property type="evidence" value="ECO:0007669"/>
    <property type="project" value="UniProtKB-SubCell"/>
</dbReference>
<protein>
    <recommendedName>
        <fullName evidence="6">Periplasmic chaperone PpiD</fullName>
    </recommendedName>
    <alternativeName>
        <fullName evidence="7">Periplasmic folding chaperone</fullName>
    </alternativeName>
</protein>
<dbReference type="EMBL" id="AMQN01046893">
    <property type="status" value="NOT_ANNOTATED_CDS"/>
    <property type="molecule type" value="Genomic_DNA"/>
</dbReference>